<keyword evidence="7" id="KW-0418">Kinase</keyword>
<dbReference type="PANTHER" id="PTHR45436:SF5">
    <property type="entry name" value="SENSOR HISTIDINE KINASE TRCS"/>
    <property type="match status" value="1"/>
</dbReference>
<feature type="domain" description="Histidine kinase" evidence="11">
    <location>
        <begin position="246"/>
        <end position="443"/>
    </location>
</feature>
<evidence type="ECO:0000313" key="13">
    <source>
        <dbReference type="Proteomes" id="UP000028252"/>
    </source>
</evidence>
<evidence type="ECO:0000256" key="10">
    <source>
        <dbReference type="SAM" id="Phobius"/>
    </source>
</evidence>
<dbReference type="GO" id="GO:0005886">
    <property type="term" value="C:plasma membrane"/>
    <property type="evidence" value="ECO:0007669"/>
    <property type="project" value="TreeGrafter"/>
</dbReference>
<dbReference type="EC" id="2.7.13.3" evidence="3"/>
<dbReference type="InterPro" id="IPR003594">
    <property type="entry name" value="HATPase_dom"/>
</dbReference>
<evidence type="ECO:0000256" key="8">
    <source>
        <dbReference type="ARBA" id="ARBA00022989"/>
    </source>
</evidence>
<dbReference type="AlphaFoldDB" id="A0A081G3E7"/>
<keyword evidence="13" id="KW-1185">Reference proteome</keyword>
<evidence type="ECO:0000256" key="9">
    <source>
        <dbReference type="ARBA" id="ARBA00023136"/>
    </source>
</evidence>
<sequence>MTARGVSLERQIRHRLLLGLVVVFGVLLVLLDRSVTSLVEDFVRSRLQHDAESLISALQDQGETANPRWVIAGDSLPQVYQRVHSGHYFILTGGESTQRSRSLWDLEISVPTLAVGQSATASIAPLDDQRWLSWQQGFSKGGTDFTLWIAEDIAPLQAIQRQFELLLLGLVMVAIPVLLLWQRLILRRGFARLEPLRHTLIEQSRGSNAELPRDIPEEVRPLVEAIRTRLSRSGEQIQRSRTALGNLAHELKRPLQQLHWRAQSCDDPELKEELESIHEHLLRRIERELKRARIAGAPIPGQQFIPQEEVPHIRRLIELSARREVRFHSELPEGAMPYDRDDMIELLGNLLDNAWRFAASSVWLSICREDEGYRIEVKDDGPGVDTQHLERLSERGLRLDERDAQGQGLGLSICAAVIESYGGELLFDLADTGGLRVLIHLPD</sequence>
<dbReference type="Gene3D" id="3.30.565.10">
    <property type="entry name" value="Histidine kinase-like ATPase, C-terminal domain"/>
    <property type="match status" value="1"/>
</dbReference>
<dbReference type="PATRIC" id="fig|1232683.4.peg.254"/>
<keyword evidence="5 12" id="KW-0808">Transferase</keyword>
<dbReference type="InterPro" id="IPR036097">
    <property type="entry name" value="HisK_dim/P_sf"/>
</dbReference>
<evidence type="ECO:0000256" key="1">
    <source>
        <dbReference type="ARBA" id="ARBA00000085"/>
    </source>
</evidence>
<keyword evidence="8 10" id="KW-1133">Transmembrane helix</keyword>
<dbReference type="InterPro" id="IPR050428">
    <property type="entry name" value="TCS_sensor_his_kinase"/>
</dbReference>
<keyword evidence="4" id="KW-0597">Phosphoprotein</keyword>
<feature type="transmembrane region" description="Helical" evidence="10">
    <location>
        <begin position="12"/>
        <end position="31"/>
    </location>
</feature>
<comment type="caution">
    <text evidence="12">The sequence shown here is derived from an EMBL/GenBank/DDBJ whole genome shotgun (WGS) entry which is preliminary data.</text>
</comment>
<dbReference type="SUPFAM" id="SSF47384">
    <property type="entry name" value="Homodimeric domain of signal transducing histidine kinase"/>
    <property type="match status" value="1"/>
</dbReference>
<evidence type="ECO:0000256" key="7">
    <source>
        <dbReference type="ARBA" id="ARBA00022777"/>
    </source>
</evidence>
<evidence type="ECO:0000256" key="5">
    <source>
        <dbReference type="ARBA" id="ARBA00022679"/>
    </source>
</evidence>
<reference evidence="12 13" key="1">
    <citation type="submission" date="2014-04" db="EMBL/GenBank/DDBJ databases">
        <title>Marinobacterium kochiensis sp. nov., isolated from sediment sample collected from Kochi backwaters in Kerala, India.</title>
        <authorList>
            <person name="Singh A."/>
            <person name="Pinnaka A.K."/>
        </authorList>
    </citation>
    <scope>NUCLEOTIDE SEQUENCE [LARGE SCALE GENOMIC DNA]</scope>
    <source>
        <strain evidence="12 13">AK27</strain>
    </source>
</reference>
<dbReference type="RefSeq" id="WP_036182712.1">
    <property type="nucleotide sequence ID" value="NZ_JMQN01000011.1"/>
</dbReference>
<dbReference type="Pfam" id="PF02518">
    <property type="entry name" value="HATPase_c"/>
    <property type="match status" value="1"/>
</dbReference>
<dbReference type="InterPro" id="IPR004358">
    <property type="entry name" value="Sig_transdc_His_kin-like_C"/>
</dbReference>
<dbReference type="STRING" id="1232683.ADIMK_0259"/>
<dbReference type="SUPFAM" id="SSF55874">
    <property type="entry name" value="ATPase domain of HSP90 chaperone/DNA topoisomerase II/histidine kinase"/>
    <property type="match status" value="1"/>
</dbReference>
<evidence type="ECO:0000256" key="2">
    <source>
        <dbReference type="ARBA" id="ARBA00004370"/>
    </source>
</evidence>
<feature type="transmembrane region" description="Helical" evidence="10">
    <location>
        <begin position="165"/>
        <end position="186"/>
    </location>
</feature>
<dbReference type="InterPro" id="IPR036890">
    <property type="entry name" value="HATPase_C_sf"/>
</dbReference>
<dbReference type="Proteomes" id="UP000028252">
    <property type="component" value="Unassembled WGS sequence"/>
</dbReference>
<keyword evidence="6 10" id="KW-0812">Transmembrane</keyword>
<dbReference type="PROSITE" id="PS50109">
    <property type="entry name" value="HIS_KIN"/>
    <property type="match status" value="1"/>
</dbReference>
<dbReference type="PANTHER" id="PTHR45436">
    <property type="entry name" value="SENSOR HISTIDINE KINASE YKOH"/>
    <property type="match status" value="1"/>
</dbReference>
<keyword evidence="9 10" id="KW-0472">Membrane</keyword>
<proteinExistence type="predicted"/>
<evidence type="ECO:0000259" key="11">
    <source>
        <dbReference type="PROSITE" id="PS50109"/>
    </source>
</evidence>
<protein>
    <recommendedName>
        <fullName evidence="3">histidine kinase</fullName>
        <ecNumber evidence="3">2.7.13.3</ecNumber>
    </recommendedName>
</protein>
<comment type="catalytic activity">
    <reaction evidence="1">
        <text>ATP + protein L-histidine = ADP + protein N-phospho-L-histidine.</text>
        <dbReference type="EC" id="2.7.13.3"/>
    </reaction>
</comment>
<organism evidence="12 13">
    <name type="scientific">Marinobacterium lacunae</name>
    <dbReference type="NCBI Taxonomy" id="1232683"/>
    <lineage>
        <taxon>Bacteria</taxon>
        <taxon>Pseudomonadati</taxon>
        <taxon>Pseudomonadota</taxon>
        <taxon>Gammaproteobacteria</taxon>
        <taxon>Oceanospirillales</taxon>
        <taxon>Oceanospirillaceae</taxon>
        <taxon>Marinobacterium</taxon>
    </lineage>
</organism>
<dbReference type="InterPro" id="IPR005467">
    <property type="entry name" value="His_kinase_dom"/>
</dbReference>
<dbReference type="eggNOG" id="COG0642">
    <property type="taxonomic scope" value="Bacteria"/>
</dbReference>
<gene>
    <name evidence="12" type="ORF">ADIMK_0259</name>
</gene>
<dbReference type="EMBL" id="JMQN01000011">
    <property type="protein sequence ID" value="KEA65302.1"/>
    <property type="molecule type" value="Genomic_DNA"/>
</dbReference>
<name>A0A081G3E7_9GAMM</name>
<evidence type="ECO:0000256" key="3">
    <source>
        <dbReference type="ARBA" id="ARBA00012438"/>
    </source>
</evidence>
<dbReference type="SMART" id="SM00387">
    <property type="entry name" value="HATPase_c"/>
    <property type="match status" value="1"/>
</dbReference>
<dbReference type="PRINTS" id="PR00344">
    <property type="entry name" value="BCTRLSENSOR"/>
</dbReference>
<evidence type="ECO:0000256" key="4">
    <source>
        <dbReference type="ARBA" id="ARBA00022553"/>
    </source>
</evidence>
<dbReference type="Gene3D" id="1.10.287.130">
    <property type="match status" value="1"/>
</dbReference>
<comment type="subcellular location">
    <subcellularLocation>
        <location evidence="2">Membrane</location>
    </subcellularLocation>
</comment>
<evidence type="ECO:0000313" key="12">
    <source>
        <dbReference type="EMBL" id="KEA65302.1"/>
    </source>
</evidence>
<evidence type="ECO:0000256" key="6">
    <source>
        <dbReference type="ARBA" id="ARBA00022692"/>
    </source>
</evidence>
<accession>A0A081G3E7</accession>
<dbReference type="GO" id="GO:0000155">
    <property type="term" value="F:phosphorelay sensor kinase activity"/>
    <property type="evidence" value="ECO:0007669"/>
    <property type="project" value="InterPro"/>
</dbReference>
<dbReference type="OrthoDB" id="9809567at2"/>